<sequence>MPREQTLGPTPVFDIYLSLTNFFCHCSPNMVFVSSKTLIQVHGILLVVVAGYLVKNPELITDSDFVFMMGEALKIDFPSLSSPQQSPFTFCAVLLFVEALIDLVLLSNLPFHEALDQALPYIRPLRNGNLPAEDLQVLQSLPEYITKSLTVYWSVWIGVAACRFFVYAGLALFIYTGRGEILASSYTSAATLGGLDRLKNRVVFTFAFVEMMFWFWIFTTLREERQERLTKLLEDTRDL</sequence>
<proteinExistence type="predicted"/>
<dbReference type="EMBL" id="JAQJZL010000004">
    <property type="protein sequence ID" value="KAJ6044610.1"/>
    <property type="molecule type" value="Genomic_DNA"/>
</dbReference>
<evidence type="ECO:0008006" key="4">
    <source>
        <dbReference type="Google" id="ProtNLM"/>
    </source>
</evidence>
<dbReference type="Pfam" id="PF10311">
    <property type="entry name" value="Ilm1"/>
    <property type="match status" value="1"/>
</dbReference>
<name>A0AAD6IES5_PENCN</name>
<feature type="transmembrane region" description="Helical" evidence="1">
    <location>
        <begin position="151"/>
        <end position="175"/>
    </location>
</feature>
<keyword evidence="1" id="KW-1133">Transmembrane helix</keyword>
<keyword evidence="3" id="KW-1185">Reference proteome</keyword>
<gene>
    <name evidence="2" type="ORF">N7460_005965</name>
</gene>
<dbReference type="PANTHER" id="PTHR28029:SF1">
    <property type="entry name" value="PROTEIN ILM1"/>
    <property type="match status" value="1"/>
</dbReference>
<keyword evidence="1" id="KW-0472">Membrane</keyword>
<accession>A0AAD6IES5</accession>
<feature type="transmembrane region" description="Helical" evidence="1">
    <location>
        <begin position="202"/>
        <end position="221"/>
    </location>
</feature>
<dbReference type="PANTHER" id="PTHR28029">
    <property type="entry name" value="PROTEIN ILM1"/>
    <property type="match status" value="1"/>
</dbReference>
<dbReference type="Proteomes" id="UP001219568">
    <property type="component" value="Unassembled WGS sequence"/>
</dbReference>
<dbReference type="InterPro" id="IPR018815">
    <property type="entry name" value="Incr_loss_mito_DNA_1"/>
</dbReference>
<evidence type="ECO:0000313" key="3">
    <source>
        <dbReference type="Proteomes" id="UP001219568"/>
    </source>
</evidence>
<protein>
    <recommendedName>
        <fullName evidence="4">Increased loss of mitochondrial DNA protein 1</fullName>
    </recommendedName>
</protein>
<keyword evidence="1" id="KW-0812">Transmembrane</keyword>
<reference evidence="2" key="1">
    <citation type="journal article" date="2023" name="IMA Fungus">
        <title>Comparative genomic study of the Penicillium genus elucidates a diverse pangenome and 15 lateral gene transfer events.</title>
        <authorList>
            <person name="Petersen C."/>
            <person name="Sorensen T."/>
            <person name="Nielsen M.R."/>
            <person name="Sondergaard T.E."/>
            <person name="Sorensen J.L."/>
            <person name="Fitzpatrick D.A."/>
            <person name="Frisvad J.C."/>
            <person name="Nielsen K.L."/>
        </authorList>
    </citation>
    <scope>NUCLEOTIDE SEQUENCE</scope>
    <source>
        <strain evidence="2">IBT 15450</strain>
    </source>
</reference>
<organism evidence="2 3">
    <name type="scientific">Penicillium canescens</name>
    <dbReference type="NCBI Taxonomy" id="5083"/>
    <lineage>
        <taxon>Eukaryota</taxon>
        <taxon>Fungi</taxon>
        <taxon>Dikarya</taxon>
        <taxon>Ascomycota</taxon>
        <taxon>Pezizomycotina</taxon>
        <taxon>Eurotiomycetes</taxon>
        <taxon>Eurotiomycetidae</taxon>
        <taxon>Eurotiales</taxon>
        <taxon>Aspergillaceae</taxon>
        <taxon>Penicillium</taxon>
    </lineage>
</organism>
<evidence type="ECO:0000256" key="1">
    <source>
        <dbReference type="SAM" id="Phobius"/>
    </source>
</evidence>
<comment type="caution">
    <text evidence="2">The sequence shown here is derived from an EMBL/GenBank/DDBJ whole genome shotgun (WGS) entry which is preliminary data.</text>
</comment>
<reference evidence="2" key="2">
    <citation type="submission" date="2023-01" db="EMBL/GenBank/DDBJ databases">
        <authorList>
            <person name="Petersen C."/>
        </authorList>
    </citation>
    <scope>NUCLEOTIDE SEQUENCE</scope>
    <source>
        <strain evidence="2">IBT 15450</strain>
    </source>
</reference>
<feature type="transmembrane region" description="Helical" evidence="1">
    <location>
        <begin position="37"/>
        <end position="54"/>
    </location>
</feature>
<evidence type="ECO:0000313" key="2">
    <source>
        <dbReference type="EMBL" id="KAJ6044610.1"/>
    </source>
</evidence>
<dbReference type="AlphaFoldDB" id="A0AAD6IES5"/>